<evidence type="ECO:0000256" key="2">
    <source>
        <dbReference type="ARBA" id="ARBA00022679"/>
    </source>
</evidence>
<dbReference type="InterPro" id="IPR016874">
    <property type="entry name" value="TcmP-like"/>
</dbReference>
<name>A0A1Q9LSU5_9PSEU</name>
<gene>
    <name evidence="3" type="ORF">BJP25_07435</name>
</gene>
<protein>
    <recommendedName>
        <fullName evidence="5">Methyltransferase</fullName>
    </recommendedName>
</protein>
<evidence type="ECO:0008006" key="5">
    <source>
        <dbReference type="Google" id="ProtNLM"/>
    </source>
</evidence>
<dbReference type="AlphaFoldDB" id="A0A1Q9LSU5"/>
<dbReference type="InterPro" id="IPR029063">
    <property type="entry name" value="SAM-dependent_MTases_sf"/>
</dbReference>
<accession>A0A1Q9LSU5</accession>
<dbReference type="STRING" id="1193682.BJP25_07435"/>
<dbReference type="PANTHER" id="PTHR43619">
    <property type="entry name" value="S-ADENOSYL-L-METHIONINE-DEPENDENT METHYLTRANSFERASE YKTD-RELATED"/>
    <property type="match status" value="1"/>
</dbReference>
<evidence type="ECO:0000313" key="3">
    <source>
        <dbReference type="EMBL" id="OLR95127.1"/>
    </source>
</evidence>
<dbReference type="PIRSF" id="PIRSF028177">
    <property type="entry name" value="Polyketide_synth_Omtfrase_TcmP"/>
    <property type="match status" value="1"/>
</dbReference>
<evidence type="ECO:0000256" key="1">
    <source>
        <dbReference type="ARBA" id="ARBA00022603"/>
    </source>
</evidence>
<sequence>MTGKVDFQGVRWTNLVTLNMRAQESREGGHVLGDRMAEELVRTIDYDFDSLKMRLTSGDRYLVALRARQLDRWVADYLGRFPAATVLQLGCGMDSRAFRVPRGEGTWFDVDYPDVVDLRRKVYPEQDRYQLVGSSVVDGSWWDRVPTGGPVLVVAEGLFMYLREDDVRAILTRATEHFDTGEVVFDGLSSWAVTVSQWLPQPFGDFGMAWAVQDGREVERWVPRLHLAESRPVLHDYQDVPIKAFQVGYRLFNSVPALRDTMRLFRYTF</sequence>
<dbReference type="OrthoDB" id="9800233at2"/>
<evidence type="ECO:0000313" key="4">
    <source>
        <dbReference type="Proteomes" id="UP000186040"/>
    </source>
</evidence>
<dbReference type="Gene3D" id="3.40.50.150">
    <property type="entry name" value="Vaccinia Virus protein VP39"/>
    <property type="match status" value="1"/>
</dbReference>
<dbReference type="Pfam" id="PF04072">
    <property type="entry name" value="LCM"/>
    <property type="match status" value="1"/>
</dbReference>
<keyword evidence="1" id="KW-0489">Methyltransferase</keyword>
<keyword evidence="4" id="KW-1185">Reference proteome</keyword>
<dbReference type="EMBL" id="MKQR01000004">
    <property type="protein sequence ID" value="OLR95127.1"/>
    <property type="molecule type" value="Genomic_DNA"/>
</dbReference>
<dbReference type="SUPFAM" id="SSF53335">
    <property type="entry name" value="S-adenosyl-L-methionine-dependent methyltransferases"/>
    <property type="match status" value="1"/>
</dbReference>
<dbReference type="Proteomes" id="UP000186040">
    <property type="component" value="Unassembled WGS sequence"/>
</dbReference>
<dbReference type="PANTHER" id="PTHR43619:SF2">
    <property type="entry name" value="S-ADENOSYL-L-METHIONINE-DEPENDENT METHYLTRANSFERASES SUPERFAMILY PROTEIN"/>
    <property type="match status" value="1"/>
</dbReference>
<comment type="caution">
    <text evidence="3">The sequence shown here is derived from an EMBL/GenBank/DDBJ whole genome shotgun (WGS) entry which is preliminary data.</text>
</comment>
<dbReference type="InterPro" id="IPR007213">
    <property type="entry name" value="Ppm1/Ppm2/Tcmp"/>
</dbReference>
<dbReference type="GO" id="GO:0008168">
    <property type="term" value="F:methyltransferase activity"/>
    <property type="evidence" value="ECO:0007669"/>
    <property type="project" value="UniProtKB-KW"/>
</dbReference>
<dbReference type="RefSeq" id="WP_075973032.1">
    <property type="nucleotide sequence ID" value="NZ_MKQR01000004.1"/>
</dbReference>
<organism evidence="3 4">
    <name type="scientific">Actinokineospora bangkokensis</name>
    <dbReference type="NCBI Taxonomy" id="1193682"/>
    <lineage>
        <taxon>Bacteria</taxon>
        <taxon>Bacillati</taxon>
        <taxon>Actinomycetota</taxon>
        <taxon>Actinomycetes</taxon>
        <taxon>Pseudonocardiales</taxon>
        <taxon>Pseudonocardiaceae</taxon>
        <taxon>Actinokineospora</taxon>
    </lineage>
</organism>
<proteinExistence type="predicted"/>
<dbReference type="GO" id="GO:0032259">
    <property type="term" value="P:methylation"/>
    <property type="evidence" value="ECO:0007669"/>
    <property type="project" value="UniProtKB-KW"/>
</dbReference>
<keyword evidence="2" id="KW-0808">Transferase</keyword>
<reference evidence="3 4" key="1">
    <citation type="submission" date="2016-10" db="EMBL/GenBank/DDBJ databases">
        <title>The Draft Genome Sequence of Actinokineospora bangkokensis 44EHWT reveals the biosynthetic pathway of antifungal compounds Thailandins with unusual extender unit butylmalonyl-CoA.</title>
        <authorList>
            <person name="Greule A."/>
            <person name="Intra B."/>
            <person name="Flemming S."/>
            <person name="Rommel M.G."/>
            <person name="Panbangred W."/>
            <person name="Bechthold A."/>
        </authorList>
    </citation>
    <scope>NUCLEOTIDE SEQUENCE [LARGE SCALE GENOMIC DNA]</scope>
    <source>
        <strain evidence="3 4">44EHW</strain>
    </source>
</reference>